<evidence type="ECO:0000256" key="1">
    <source>
        <dbReference type="SAM" id="MobiDB-lite"/>
    </source>
</evidence>
<comment type="caution">
    <text evidence="2">The sequence shown here is derived from an EMBL/GenBank/DDBJ whole genome shotgun (WGS) entry which is preliminary data.</text>
</comment>
<dbReference type="OrthoDB" id="1933281at2759"/>
<gene>
    <name evidence="2" type="ORF">PXEA_LOCUS24369</name>
</gene>
<reference evidence="2" key="1">
    <citation type="submission" date="2018-11" db="EMBL/GenBank/DDBJ databases">
        <authorList>
            <consortium name="Pathogen Informatics"/>
        </authorList>
    </citation>
    <scope>NUCLEOTIDE SEQUENCE</scope>
</reference>
<name>A0A3S5ASG5_9PLAT</name>
<proteinExistence type="predicted"/>
<feature type="region of interest" description="Disordered" evidence="1">
    <location>
        <begin position="1"/>
        <end position="38"/>
    </location>
</feature>
<evidence type="ECO:0000313" key="2">
    <source>
        <dbReference type="EMBL" id="VEL30929.1"/>
    </source>
</evidence>
<dbReference type="AlphaFoldDB" id="A0A3S5ASG5"/>
<sequence>MASADSVLMPPPPAPSSIAAFPTEPPVTSSQGLELETEPKQSIDPRLHFFQTLDILDDAALAASFLCKPTAGGNCSNTDFQHSLPSVGSLNTAAFTSSSQSALTRAAQLFSSVACRQLGLSPVDPVQTAFASGCRVLPRLHSLQRAIACLSKYSSSDADMLPVS</sequence>
<keyword evidence="3" id="KW-1185">Reference proteome</keyword>
<protein>
    <submittedName>
        <fullName evidence="2">Uncharacterized protein</fullName>
    </submittedName>
</protein>
<evidence type="ECO:0000313" key="3">
    <source>
        <dbReference type="Proteomes" id="UP000784294"/>
    </source>
</evidence>
<dbReference type="Proteomes" id="UP000784294">
    <property type="component" value="Unassembled WGS sequence"/>
</dbReference>
<dbReference type="EMBL" id="CAAALY010116929">
    <property type="protein sequence ID" value="VEL30929.1"/>
    <property type="molecule type" value="Genomic_DNA"/>
</dbReference>
<accession>A0A3S5ASG5</accession>
<organism evidence="2 3">
    <name type="scientific">Protopolystoma xenopodis</name>
    <dbReference type="NCBI Taxonomy" id="117903"/>
    <lineage>
        <taxon>Eukaryota</taxon>
        <taxon>Metazoa</taxon>
        <taxon>Spiralia</taxon>
        <taxon>Lophotrochozoa</taxon>
        <taxon>Platyhelminthes</taxon>
        <taxon>Monogenea</taxon>
        <taxon>Polyopisthocotylea</taxon>
        <taxon>Polystomatidea</taxon>
        <taxon>Polystomatidae</taxon>
        <taxon>Protopolystoma</taxon>
    </lineage>
</organism>